<dbReference type="InterPro" id="IPR000836">
    <property type="entry name" value="PRTase_dom"/>
</dbReference>
<dbReference type="EC" id="2.4.2.10" evidence="5"/>
<evidence type="ECO:0000256" key="9">
    <source>
        <dbReference type="ARBA" id="ARBA00022679"/>
    </source>
</evidence>
<evidence type="ECO:0000256" key="5">
    <source>
        <dbReference type="ARBA" id="ARBA00011971"/>
    </source>
</evidence>
<feature type="binding site" evidence="17">
    <location>
        <position position="248"/>
    </location>
    <ligand>
        <name>substrate</name>
    </ligand>
</feature>
<evidence type="ECO:0000256" key="1">
    <source>
        <dbReference type="ARBA" id="ARBA00004861"/>
    </source>
</evidence>
<dbReference type="NCBIfam" id="TIGR00336">
    <property type="entry name" value="pyrE"/>
    <property type="match status" value="1"/>
</dbReference>
<evidence type="ECO:0000256" key="13">
    <source>
        <dbReference type="ARBA" id="ARBA00023268"/>
    </source>
</evidence>
<dbReference type="InterPro" id="IPR014732">
    <property type="entry name" value="OMPdecase"/>
</dbReference>
<dbReference type="Gene3D" id="3.20.20.70">
    <property type="entry name" value="Aldolase class I"/>
    <property type="match status" value="1"/>
</dbReference>
<dbReference type="InterPro" id="IPR023031">
    <property type="entry name" value="OPRT"/>
</dbReference>
<evidence type="ECO:0000256" key="7">
    <source>
        <dbReference type="ARBA" id="ARBA00015047"/>
    </source>
</evidence>
<name>A0AAV0NUC0_9ROSI</name>
<dbReference type="InterPro" id="IPR013785">
    <property type="entry name" value="Aldolase_TIM"/>
</dbReference>
<evidence type="ECO:0000256" key="10">
    <source>
        <dbReference type="ARBA" id="ARBA00022793"/>
    </source>
</evidence>
<proteinExistence type="inferred from homology"/>
<evidence type="ECO:0000256" key="12">
    <source>
        <dbReference type="ARBA" id="ARBA00023239"/>
    </source>
</evidence>
<feature type="binding site" evidence="17">
    <location>
        <position position="444"/>
    </location>
    <ligand>
        <name>substrate</name>
    </ligand>
</feature>
<dbReference type="InterPro" id="IPR004467">
    <property type="entry name" value="Or_phspho_trans_dom"/>
</dbReference>
<comment type="catalytic activity">
    <reaction evidence="15">
        <text>orotidine 5'-phosphate + H(+) = UMP + CO2</text>
        <dbReference type="Rhea" id="RHEA:11596"/>
        <dbReference type="ChEBI" id="CHEBI:15378"/>
        <dbReference type="ChEBI" id="CHEBI:16526"/>
        <dbReference type="ChEBI" id="CHEBI:57538"/>
        <dbReference type="ChEBI" id="CHEBI:57865"/>
        <dbReference type="EC" id="4.1.1.23"/>
    </reaction>
</comment>
<evidence type="ECO:0000256" key="15">
    <source>
        <dbReference type="ARBA" id="ARBA00049157"/>
    </source>
</evidence>
<keyword evidence="11" id="KW-0665">Pyrimidine biosynthesis</keyword>
<keyword evidence="12" id="KW-0456">Lyase</keyword>
<dbReference type="SMART" id="SM00934">
    <property type="entry name" value="OMPdecase"/>
    <property type="match status" value="1"/>
</dbReference>
<dbReference type="PANTHER" id="PTHR19278:SF9">
    <property type="entry name" value="URIDINE 5'-MONOPHOSPHATE SYNTHASE"/>
    <property type="match status" value="1"/>
</dbReference>
<dbReference type="Pfam" id="PF00215">
    <property type="entry name" value="OMPdecase"/>
    <property type="match status" value="1"/>
</dbReference>
<evidence type="ECO:0000256" key="2">
    <source>
        <dbReference type="ARBA" id="ARBA00004889"/>
    </source>
</evidence>
<comment type="pathway">
    <text evidence="2">Pyrimidine metabolism; UMP biosynthesis via de novo pathway; UMP from orotate: step 1/2.</text>
</comment>
<dbReference type="FunFam" id="3.40.50.2020:FF:000025">
    <property type="entry name" value="Uridine monophosphate synthetase"/>
    <property type="match status" value="1"/>
</dbReference>
<gene>
    <name evidence="19" type="ORF">LITE_LOCUS35111</name>
</gene>
<dbReference type="InterPro" id="IPR011060">
    <property type="entry name" value="RibuloseP-bd_barrel"/>
</dbReference>
<evidence type="ECO:0000313" key="19">
    <source>
        <dbReference type="EMBL" id="CAI0461828.1"/>
    </source>
</evidence>
<dbReference type="CDD" id="cd04725">
    <property type="entry name" value="OMP_decarboxylase_like"/>
    <property type="match status" value="1"/>
</dbReference>
<dbReference type="CDD" id="cd06223">
    <property type="entry name" value="PRTases_typeI"/>
    <property type="match status" value="1"/>
</dbReference>
<feature type="binding site" evidence="17">
    <location>
        <position position="361"/>
    </location>
    <ligand>
        <name>substrate</name>
    </ligand>
</feature>
<comment type="similarity">
    <text evidence="3">In the N-terminal section; belongs to the purine/pyrimidine phosphoribosyltransferase family.</text>
</comment>
<dbReference type="PANTHER" id="PTHR19278">
    <property type="entry name" value="OROTATE PHOSPHORIBOSYLTRANSFERASE"/>
    <property type="match status" value="1"/>
</dbReference>
<feature type="active site" description="For OMPdecase activity" evidence="16">
    <location>
        <position position="306"/>
    </location>
</feature>
<dbReference type="InterPro" id="IPR018089">
    <property type="entry name" value="OMPdecase_AS"/>
</dbReference>
<dbReference type="GO" id="GO:0004588">
    <property type="term" value="F:orotate phosphoribosyltransferase activity"/>
    <property type="evidence" value="ECO:0007669"/>
    <property type="project" value="UniProtKB-EC"/>
</dbReference>
<comment type="pathway">
    <text evidence="1">Pyrimidine metabolism; UMP biosynthesis via de novo pathway; UMP from orotate: step 2/2.</text>
</comment>
<comment type="caution">
    <text evidence="19">The sequence shown here is derived from an EMBL/GenBank/DDBJ whole genome shotgun (WGS) entry which is preliminary data.</text>
</comment>
<sequence length="473" mass="51321">MESLILQLHEISAVKFGNFKLKSGIFSPIYIDLRLIISYPSLLAQISQTLVSSVTTASVAFDLVCGVPYTALPIATSVSLSNNIPMVMRRKEVKDYGTAKAIEGHFQANQTCLIIEDLVTSGTSVLETAAPLRAVGLKVTDAVVLIDREQGGMENLEENGIKLHAMIKLTDMVRVLREKGKLGEDVEKQVIKFLEENKKVAAVPNAEKKISVKGLSLAERAKLAKNPTGKKLFEVMVKKESNLCLAADVGTAKELLELAEKVRRLLETVSLCLSVTGTNTVCMHWSVAQIADKYNFMIFEDRKFADIGNTVTMQYEGGIFRILEWADIVNCHIISGPGIVDGLKLKGLPKGRGLLLLAEMSSAGNFATGDYTAAAVKIAEQHSDFVVGFISVNPASWPGAPVNPIFIQATPGVQMVKGGDALGQQYNTPYSVIFDRGSDIIIVGRGIIKAANPSEAAREYRLQGWDAYLAKCT</sequence>
<evidence type="ECO:0000313" key="20">
    <source>
        <dbReference type="Proteomes" id="UP001154282"/>
    </source>
</evidence>
<evidence type="ECO:0000259" key="18">
    <source>
        <dbReference type="SMART" id="SM00934"/>
    </source>
</evidence>
<feature type="binding site" evidence="17">
    <location>
        <position position="424"/>
    </location>
    <ligand>
        <name>substrate</name>
    </ligand>
</feature>
<dbReference type="SUPFAM" id="SSF53271">
    <property type="entry name" value="PRTase-like"/>
    <property type="match status" value="1"/>
</dbReference>
<keyword evidence="8" id="KW-0328">Glycosyltransferase</keyword>
<dbReference type="InterPro" id="IPR029057">
    <property type="entry name" value="PRTase-like"/>
</dbReference>
<dbReference type="GO" id="GO:0006207">
    <property type="term" value="P:'de novo' pyrimidine nucleobase biosynthetic process"/>
    <property type="evidence" value="ECO:0007669"/>
    <property type="project" value="InterPro"/>
</dbReference>
<keyword evidence="13" id="KW-0511">Multifunctional enzyme</keyword>
<dbReference type="InterPro" id="IPR001754">
    <property type="entry name" value="OMPdeCOase_dom"/>
</dbReference>
<dbReference type="AlphaFoldDB" id="A0AAV0NUC0"/>
<comment type="similarity">
    <text evidence="4">In the C-terminal section; belongs to the OMP decarboxylase family.</text>
</comment>
<evidence type="ECO:0000256" key="3">
    <source>
        <dbReference type="ARBA" id="ARBA00006221"/>
    </source>
</evidence>
<feature type="active site" description="For OMPdecase activity" evidence="16">
    <location>
        <position position="301"/>
    </location>
</feature>
<dbReference type="GO" id="GO:0044205">
    <property type="term" value="P:'de novo' UMP biosynthetic process"/>
    <property type="evidence" value="ECO:0007669"/>
    <property type="project" value="InterPro"/>
</dbReference>
<protein>
    <recommendedName>
        <fullName evidence="7">Uridine 5'-monophosphate synthase</fullName>
        <ecNumber evidence="5">2.4.2.10</ecNumber>
        <ecNumber evidence="6">4.1.1.23</ecNumber>
    </recommendedName>
</protein>
<evidence type="ECO:0000256" key="14">
    <source>
        <dbReference type="ARBA" id="ARBA00049126"/>
    </source>
</evidence>
<dbReference type="GO" id="GO:0004590">
    <property type="term" value="F:orotidine-5'-phosphate decarboxylase activity"/>
    <property type="evidence" value="ECO:0007669"/>
    <property type="project" value="UniProtKB-EC"/>
</dbReference>
<keyword evidence="20" id="KW-1185">Reference proteome</keyword>
<evidence type="ECO:0000256" key="4">
    <source>
        <dbReference type="ARBA" id="ARBA00009769"/>
    </source>
</evidence>
<dbReference type="Gene3D" id="3.40.50.2020">
    <property type="match status" value="1"/>
</dbReference>
<dbReference type="Proteomes" id="UP001154282">
    <property type="component" value="Unassembled WGS sequence"/>
</dbReference>
<evidence type="ECO:0000256" key="17">
    <source>
        <dbReference type="PIRSR" id="PIRSR614732-2"/>
    </source>
</evidence>
<dbReference type="FunFam" id="3.20.20.70:FF:000092">
    <property type="entry name" value="Uridine monophosphate synthetase"/>
    <property type="match status" value="1"/>
</dbReference>
<keyword evidence="9" id="KW-0808">Transferase</keyword>
<evidence type="ECO:0000256" key="16">
    <source>
        <dbReference type="PIRSR" id="PIRSR614732-1"/>
    </source>
</evidence>
<dbReference type="Pfam" id="PF00156">
    <property type="entry name" value="Pribosyltran"/>
    <property type="match status" value="1"/>
</dbReference>
<dbReference type="HAMAP" id="MF_01208">
    <property type="entry name" value="PyrE"/>
    <property type="match status" value="1"/>
</dbReference>
<dbReference type="PROSITE" id="PS00156">
    <property type="entry name" value="OMPDECASE"/>
    <property type="match status" value="1"/>
</dbReference>
<dbReference type="SUPFAM" id="SSF51366">
    <property type="entry name" value="Ribulose-phoshate binding barrel"/>
    <property type="match status" value="1"/>
</dbReference>
<reference evidence="19" key="1">
    <citation type="submission" date="2022-08" db="EMBL/GenBank/DDBJ databases">
        <authorList>
            <person name="Gutierrez-Valencia J."/>
        </authorList>
    </citation>
    <scope>NUCLEOTIDE SEQUENCE</scope>
</reference>
<comment type="catalytic activity">
    <reaction evidence="14">
        <text>orotidine 5'-phosphate + diphosphate = orotate + 5-phospho-alpha-D-ribose 1-diphosphate</text>
        <dbReference type="Rhea" id="RHEA:10380"/>
        <dbReference type="ChEBI" id="CHEBI:30839"/>
        <dbReference type="ChEBI" id="CHEBI:33019"/>
        <dbReference type="ChEBI" id="CHEBI:57538"/>
        <dbReference type="ChEBI" id="CHEBI:58017"/>
        <dbReference type="EC" id="2.4.2.10"/>
    </reaction>
</comment>
<evidence type="ECO:0000256" key="8">
    <source>
        <dbReference type="ARBA" id="ARBA00022676"/>
    </source>
</evidence>
<dbReference type="EMBL" id="CAMGYJ010000008">
    <property type="protein sequence ID" value="CAI0461828.1"/>
    <property type="molecule type" value="Genomic_DNA"/>
</dbReference>
<dbReference type="NCBIfam" id="TIGR01740">
    <property type="entry name" value="pyrF"/>
    <property type="match status" value="1"/>
</dbReference>
<dbReference type="EC" id="4.1.1.23" evidence="6"/>
<keyword evidence="10" id="KW-0210">Decarboxylase</keyword>
<evidence type="ECO:0000256" key="6">
    <source>
        <dbReference type="ARBA" id="ARBA00012321"/>
    </source>
</evidence>
<feature type="binding site" evidence="17">
    <location>
        <position position="445"/>
    </location>
    <ligand>
        <name>substrate</name>
    </ligand>
</feature>
<organism evidence="19 20">
    <name type="scientific">Linum tenue</name>
    <dbReference type="NCBI Taxonomy" id="586396"/>
    <lineage>
        <taxon>Eukaryota</taxon>
        <taxon>Viridiplantae</taxon>
        <taxon>Streptophyta</taxon>
        <taxon>Embryophyta</taxon>
        <taxon>Tracheophyta</taxon>
        <taxon>Spermatophyta</taxon>
        <taxon>Magnoliopsida</taxon>
        <taxon>eudicotyledons</taxon>
        <taxon>Gunneridae</taxon>
        <taxon>Pentapetalae</taxon>
        <taxon>rosids</taxon>
        <taxon>fabids</taxon>
        <taxon>Malpighiales</taxon>
        <taxon>Linaceae</taxon>
        <taxon>Linum</taxon>
    </lineage>
</organism>
<evidence type="ECO:0000256" key="11">
    <source>
        <dbReference type="ARBA" id="ARBA00022975"/>
    </source>
</evidence>
<accession>A0AAV0NUC0</accession>
<feature type="active site" description="For OMPdecase activity" evidence="16">
    <location>
        <position position="303"/>
    </location>
</feature>
<feature type="domain" description="Orotidine 5'-phosphate decarboxylase" evidence="18">
    <location>
        <begin position="242"/>
        <end position="460"/>
    </location>
</feature>
<dbReference type="NCBIfam" id="NF010382">
    <property type="entry name" value="PRK13809.1"/>
    <property type="match status" value="1"/>
</dbReference>